<organism evidence="2 3">
    <name type="scientific">Sporormia fimetaria CBS 119925</name>
    <dbReference type="NCBI Taxonomy" id="1340428"/>
    <lineage>
        <taxon>Eukaryota</taxon>
        <taxon>Fungi</taxon>
        <taxon>Dikarya</taxon>
        <taxon>Ascomycota</taxon>
        <taxon>Pezizomycotina</taxon>
        <taxon>Dothideomycetes</taxon>
        <taxon>Pleosporomycetidae</taxon>
        <taxon>Pleosporales</taxon>
        <taxon>Sporormiaceae</taxon>
        <taxon>Sporormia</taxon>
    </lineage>
</organism>
<dbReference type="AlphaFoldDB" id="A0A6A6V463"/>
<feature type="compositionally biased region" description="Gly residues" evidence="1">
    <location>
        <begin position="98"/>
        <end position="108"/>
    </location>
</feature>
<evidence type="ECO:0000313" key="3">
    <source>
        <dbReference type="Proteomes" id="UP000799440"/>
    </source>
</evidence>
<dbReference type="EMBL" id="MU006586">
    <property type="protein sequence ID" value="KAF2744843.1"/>
    <property type="molecule type" value="Genomic_DNA"/>
</dbReference>
<feature type="region of interest" description="Disordered" evidence="1">
    <location>
        <begin position="93"/>
        <end position="130"/>
    </location>
</feature>
<reference evidence="2" key="1">
    <citation type="journal article" date="2020" name="Stud. Mycol.">
        <title>101 Dothideomycetes genomes: a test case for predicting lifestyles and emergence of pathogens.</title>
        <authorList>
            <person name="Haridas S."/>
            <person name="Albert R."/>
            <person name="Binder M."/>
            <person name="Bloem J."/>
            <person name="Labutti K."/>
            <person name="Salamov A."/>
            <person name="Andreopoulos B."/>
            <person name="Baker S."/>
            <person name="Barry K."/>
            <person name="Bills G."/>
            <person name="Bluhm B."/>
            <person name="Cannon C."/>
            <person name="Castanera R."/>
            <person name="Culley D."/>
            <person name="Daum C."/>
            <person name="Ezra D."/>
            <person name="Gonzalez J."/>
            <person name="Henrissat B."/>
            <person name="Kuo A."/>
            <person name="Liang C."/>
            <person name="Lipzen A."/>
            <person name="Lutzoni F."/>
            <person name="Magnuson J."/>
            <person name="Mondo S."/>
            <person name="Nolan M."/>
            <person name="Ohm R."/>
            <person name="Pangilinan J."/>
            <person name="Park H.-J."/>
            <person name="Ramirez L."/>
            <person name="Alfaro M."/>
            <person name="Sun H."/>
            <person name="Tritt A."/>
            <person name="Yoshinaga Y."/>
            <person name="Zwiers L.-H."/>
            <person name="Turgeon B."/>
            <person name="Goodwin S."/>
            <person name="Spatafora J."/>
            <person name="Crous P."/>
            <person name="Grigoriev I."/>
        </authorList>
    </citation>
    <scope>NUCLEOTIDE SEQUENCE</scope>
    <source>
        <strain evidence="2">CBS 119925</strain>
    </source>
</reference>
<gene>
    <name evidence="2" type="ORF">M011DRAFT_158876</name>
</gene>
<evidence type="ECO:0000313" key="2">
    <source>
        <dbReference type="EMBL" id="KAF2744843.1"/>
    </source>
</evidence>
<keyword evidence="3" id="KW-1185">Reference proteome</keyword>
<feature type="compositionally biased region" description="Gly residues" evidence="1">
    <location>
        <begin position="121"/>
        <end position="130"/>
    </location>
</feature>
<evidence type="ECO:0000256" key="1">
    <source>
        <dbReference type="SAM" id="MobiDB-lite"/>
    </source>
</evidence>
<proteinExistence type="predicted"/>
<accession>A0A6A6V463</accession>
<dbReference type="Proteomes" id="UP000799440">
    <property type="component" value="Unassembled WGS sequence"/>
</dbReference>
<protein>
    <submittedName>
        <fullName evidence="2">Uncharacterized protein</fullName>
    </submittedName>
</protein>
<sequence length="260" mass="28777">MMKCSWVPVQYKGAPWYTALAVTSVVGPDKVRRLGELRLEWWRGVRAERSLGRSGAGRRAWPNEAAEPEGEEAVRFLYTRYSEYGWASVRRLGKGEGRSGSGTPGAGSGEDMSWQIPRAGQHGGQEEGGQGWLRRMSRRMSDCGKRHDADFPLRHALQISEGACRLALGRESVIDSSSLRLQHLTSHHLHRRGTDSRLKPLLVDVPSLAALGAEEQLSAHFQVLQPTPSIRLLCGLPTRGDSSCARVRWVSSRDDCLTPP</sequence>
<name>A0A6A6V463_9PLEO</name>